<comment type="caution">
    <text evidence="2">The sequence shown here is derived from an EMBL/GenBank/DDBJ whole genome shotgun (WGS) entry which is preliminary data.</text>
</comment>
<reference evidence="2 3" key="1">
    <citation type="journal article" date="2014" name="Genome Announc.">
        <title>Draft Genome Sequences of Marine Flavobacterium Algibacter lectus Strains SS8 and NR4.</title>
        <authorList>
            <person name="Takatani N."/>
            <person name="Nakanishi M."/>
            <person name="Meirelles P."/>
            <person name="Mino S."/>
            <person name="Suda W."/>
            <person name="Oshima K."/>
            <person name="Hattori M."/>
            <person name="Ohkuma M."/>
            <person name="Hosokawa M."/>
            <person name="Miyashita K."/>
            <person name="Thompson F.L."/>
            <person name="Niwa A."/>
            <person name="Sawabe T."/>
            <person name="Sawabe T."/>
        </authorList>
    </citation>
    <scope>NUCLEOTIDE SEQUENCE [LARGE SCALE GENOMIC DNA]</scope>
    <source>
        <strain evidence="3">JCM19274</strain>
    </source>
</reference>
<accession>A0A090WS88</accession>
<protein>
    <submittedName>
        <fullName evidence="2">Best DB hits: PFAM: PF00639</fullName>
    </submittedName>
</protein>
<organism evidence="2 3">
    <name type="scientific">Algibacter lectus</name>
    <dbReference type="NCBI Taxonomy" id="221126"/>
    <lineage>
        <taxon>Bacteria</taxon>
        <taxon>Pseudomonadati</taxon>
        <taxon>Bacteroidota</taxon>
        <taxon>Flavobacteriia</taxon>
        <taxon>Flavobacteriales</taxon>
        <taxon>Flavobacteriaceae</taxon>
        <taxon>Algibacter</taxon>
    </lineage>
</organism>
<name>A0A090WS88_9FLAO</name>
<dbReference type="EMBL" id="BBNU01000005">
    <property type="protein sequence ID" value="GAL79078.1"/>
    <property type="molecule type" value="Genomic_DNA"/>
</dbReference>
<gene>
    <name evidence="2" type="ORF">JCM19274_4163</name>
</gene>
<evidence type="ECO:0000313" key="3">
    <source>
        <dbReference type="Proteomes" id="UP000029643"/>
    </source>
</evidence>
<evidence type="ECO:0000256" key="1">
    <source>
        <dbReference type="SAM" id="MobiDB-lite"/>
    </source>
</evidence>
<feature type="region of interest" description="Disordered" evidence="1">
    <location>
        <begin position="1"/>
        <end position="25"/>
    </location>
</feature>
<dbReference type="Proteomes" id="UP000029643">
    <property type="component" value="Unassembled WGS sequence"/>
</dbReference>
<evidence type="ECO:0000313" key="2">
    <source>
        <dbReference type="EMBL" id="GAL79078.1"/>
    </source>
</evidence>
<proteinExistence type="predicted"/>
<dbReference type="AlphaFoldDB" id="A0A090WS88"/>
<dbReference type="RefSeq" id="WP_227805664.1">
    <property type="nucleotide sequence ID" value="NZ_BBNU01000005.1"/>
</dbReference>
<sequence>MYNSSPPQLRTLKKKDVGLPNVDDATERQKRDGMCWKNEDELYNDGGAFKITCRDDRGGCCYHYSR</sequence>